<proteinExistence type="predicted"/>
<gene>
    <name evidence="1" type="ORF">HR057_13200</name>
</gene>
<reference evidence="1" key="1">
    <citation type="submission" date="2020-06" db="EMBL/GenBank/DDBJ databases">
        <title>A novel thermopfilic bacterium from Erzurum, Turkey.</title>
        <authorList>
            <person name="Adiguzel A."/>
            <person name="Ay H."/>
            <person name="Baltaci M.O."/>
        </authorList>
    </citation>
    <scope>NUCLEOTIDE SEQUENCE</scope>
    <source>
        <strain evidence="1">P2</strain>
    </source>
</reference>
<keyword evidence="2" id="KW-1185">Reference proteome</keyword>
<dbReference type="AlphaFoldDB" id="A0A8J8GF22"/>
<sequence>MKIKSGVIEQFQQYSQFSNLEKFNIHMEKWCEKHKRNFTKGELIGLMWLARFAAKVPGVANAKIGTVLKAIHEAYHGNGISRSTFKRMIGKAKKLGILTVYETSRNDGSQSSNLYVFNRFPTNELPDEEKLNQPNKTKYLLETIKNIFNKRKKRPSDMKADVKIEHTQQAISTTDKCTESKNEIQANEIDDRPSYWKLLDPNGEIKRKNPKLLNQETNRQTEQLDYTYTNDHVPASFAKWVKIFFNNAKTIEEYWRMVLIAAYKNNVETKHEQVLNIAIDAFKQLIRKLKSTKEIKKPIAYFYGTVSKKFKDLYFEELYEMGFPVETPDTHFQDQSLSNLRTNLSFYEEPICNPDGNSSHPEQQIGKKETILPFQKNQQTVLEFGSQAANRGKYYFAIFKELLES</sequence>
<organism evidence="1 2">
    <name type="scientific">Calidifontibacillus erzurumensis</name>
    <dbReference type="NCBI Taxonomy" id="2741433"/>
    <lineage>
        <taxon>Bacteria</taxon>
        <taxon>Bacillati</taxon>
        <taxon>Bacillota</taxon>
        <taxon>Bacilli</taxon>
        <taxon>Bacillales</taxon>
        <taxon>Bacillaceae</taxon>
        <taxon>Calidifontibacillus/Schinkia group</taxon>
        <taxon>Calidifontibacillus</taxon>
    </lineage>
</organism>
<dbReference type="EMBL" id="JABTTE010000020">
    <property type="protein sequence ID" value="NSL52710.1"/>
    <property type="molecule type" value="Genomic_DNA"/>
</dbReference>
<dbReference type="Proteomes" id="UP000625804">
    <property type="component" value="Unassembled WGS sequence"/>
</dbReference>
<evidence type="ECO:0000313" key="1">
    <source>
        <dbReference type="EMBL" id="NSL52710.1"/>
    </source>
</evidence>
<accession>A0A8J8GF22</accession>
<name>A0A8J8GF22_9BACI</name>
<evidence type="ECO:0000313" key="2">
    <source>
        <dbReference type="Proteomes" id="UP000625804"/>
    </source>
</evidence>
<protein>
    <submittedName>
        <fullName evidence="1">Uncharacterized protein</fullName>
    </submittedName>
</protein>
<comment type="caution">
    <text evidence="1">The sequence shown here is derived from an EMBL/GenBank/DDBJ whole genome shotgun (WGS) entry which is preliminary data.</text>
</comment>
<dbReference type="RefSeq" id="WP_173731914.1">
    <property type="nucleotide sequence ID" value="NZ_JABTTE010000020.1"/>
</dbReference>